<gene>
    <name evidence="1" type="ORF">E7201_04150</name>
</gene>
<comment type="caution">
    <text evidence="1">The sequence shown here is derived from an EMBL/GenBank/DDBJ whole genome shotgun (WGS) entry which is preliminary data.</text>
</comment>
<protein>
    <submittedName>
        <fullName evidence="1">Uncharacterized protein</fullName>
    </submittedName>
</protein>
<dbReference type="EMBL" id="SVBY01000021">
    <property type="protein sequence ID" value="MBE6092356.1"/>
    <property type="molecule type" value="Genomic_DNA"/>
</dbReference>
<organism evidence="1 2">
    <name type="scientific">Selenomonas ruminantium</name>
    <dbReference type="NCBI Taxonomy" id="971"/>
    <lineage>
        <taxon>Bacteria</taxon>
        <taxon>Bacillati</taxon>
        <taxon>Bacillota</taxon>
        <taxon>Negativicutes</taxon>
        <taxon>Selenomonadales</taxon>
        <taxon>Selenomonadaceae</taxon>
        <taxon>Selenomonas</taxon>
    </lineage>
</organism>
<dbReference type="Proteomes" id="UP000761380">
    <property type="component" value="Unassembled WGS sequence"/>
</dbReference>
<sequence>EKFMRTTVVSFDAANSEPEVSYREFEHSLIKPRLRNYAVAKKE</sequence>
<evidence type="ECO:0000313" key="2">
    <source>
        <dbReference type="Proteomes" id="UP000761380"/>
    </source>
</evidence>
<feature type="non-terminal residue" evidence="1">
    <location>
        <position position="1"/>
    </location>
</feature>
<dbReference type="AlphaFoldDB" id="A0A927WPZ9"/>
<reference evidence="1" key="1">
    <citation type="submission" date="2019-04" db="EMBL/GenBank/DDBJ databases">
        <title>Evolution of Biomass-Degrading Anaerobic Consortia Revealed by Metagenomics.</title>
        <authorList>
            <person name="Peng X."/>
        </authorList>
    </citation>
    <scope>NUCLEOTIDE SEQUENCE</scope>
    <source>
        <strain evidence="1">SIG240</strain>
    </source>
</reference>
<accession>A0A927WPZ9</accession>
<proteinExistence type="predicted"/>
<name>A0A927WPZ9_SELRU</name>
<evidence type="ECO:0000313" key="1">
    <source>
        <dbReference type="EMBL" id="MBE6092356.1"/>
    </source>
</evidence>